<dbReference type="GO" id="GO:0005576">
    <property type="term" value="C:extracellular region"/>
    <property type="evidence" value="ECO:0007669"/>
    <property type="project" value="InterPro"/>
</dbReference>
<dbReference type="EMBL" id="JBAMIC010000004">
    <property type="protein sequence ID" value="KAK7108363.1"/>
    <property type="molecule type" value="Genomic_DNA"/>
</dbReference>
<evidence type="ECO:0000313" key="3">
    <source>
        <dbReference type="EMBL" id="KAK7108363.1"/>
    </source>
</evidence>
<evidence type="ECO:0000259" key="2">
    <source>
        <dbReference type="PROSITE" id="PS51390"/>
    </source>
</evidence>
<gene>
    <name evidence="3" type="ORF">V1264_016111</name>
</gene>
<dbReference type="PRINTS" id="PR00003">
    <property type="entry name" value="4DISULPHCORE"/>
</dbReference>
<sequence>MKMLCLLLTSAAVVTGQFLPTELASTCASTSCFVGTPCREVLNPTSGIVSGRCLSNAPQSGNNVCSIGTGPLLVSSSSGDYTQAFCGRGPSRITCPSGWKCNIAPNDAYAVCCQNNDVNPAPPTLPPPAPIITCAMMLCDVGFTCRDVAQSDGTVSSQCLANVPASSNERNCASGKPLLTQNAAGSGVTEAFCGRGPSRITCPSRYRCNVEPADAYAICCEIVEKSGQCPVPAAGEIGICANTCASDQDCGGEQKCCRNGCGATVCQSPVTPNPSGTCDTMNCEPNQTCEMLYPPCAPGSTRCDPIPTCVDKKEKTGECPAVVNDGNSFGVCAFMCDSDADCRGDEKCCKNECGGMACKDPVTNNPVRTCATMRCGANQRCEMQQVQCSSTSCDPQPMCVDIERAGVCPTPQYTWDLFWRARCQRDCESDAQCKGYQKCCNDYYKCGTKCENPEPTNTCKNAKCSSGSYCVMQQVQCFTTPCFPVPNCVDIANACDPGCNRGYKCQLEWNRNTRTQQPTCVMDPENPPCSPACGIGSVCRLQQPWWCFWNRCSPRPTCTNTRG</sequence>
<dbReference type="Gene3D" id="4.10.75.10">
    <property type="entry name" value="Elafin-like"/>
    <property type="match status" value="3"/>
</dbReference>
<dbReference type="PROSITE" id="PS51390">
    <property type="entry name" value="WAP"/>
    <property type="match status" value="3"/>
</dbReference>
<feature type="domain" description="WAP" evidence="2">
    <location>
        <begin position="401"/>
        <end position="454"/>
    </location>
</feature>
<protein>
    <recommendedName>
        <fullName evidence="2">WAP domain-containing protein</fullName>
    </recommendedName>
</protein>
<evidence type="ECO:0000256" key="1">
    <source>
        <dbReference type="SAM" id="SignalP"/>
    </source>
</evidence>
<name>A0AAN9GGS3_9CAEN</name>
<dbReference type="InterPro" id="IPR008197">
    <property type="entry name" value="WAP_dom"/>
</dbReference>
<dbReference type="GO" id="GO:0030414">
    <property type="term" value="F:peptidase inhibitor activity"/>
    <property type="evidence" value="ECO:0007669"/>
    <property type="project" value="InterPro"/>
</dbReference>
<dbReference type="Pfam" id="PF00095">
    <property type="entry name" value="WAP"/>
    <property type="match status" value="3"/>
</dbReference>
<organism evidence="3 4">
    <name type="scientific">Littorina saxatilis</name>
    <dbReference type="NCBI Taxonomy" id="31220"/>
    <lineage>
        <taxon>Eukaryota</taxon>
        <taxon>Metazoa</taxon>
        <taxon>Spiralia</taxon>
        <taxon>Lophotrochozoa</taxon>
        <taxon>Mollusca</taxon>
        <taxon>Gastropoda</taxon>
        <taxon>Caenogastropoda</taxon>
        <taxon>Littorinimorpha</taxon>
        <taxon>Littorinoidea</taxon>
        <taxon>Littorinidae</taxon>
        <taxon>Littorina</taxon>
    </lineage>
</organism>
<dbReference type="Proteomes" id="UP001374579">
    <property type="component" value="Unassembled WGS sequence"/>
</dbReference>
<keyword evidence="1" id="KW-0732">Signal</keyword>
<dbReference type="InterPro" id="IPR036645">
    <property type="entry name" value="Elafin-like_sf"/>
</dbReference>
<evidence type="ECO:0000313" key="4">
    <source>
        <dbReference type="Proteomes" id="UP001374579"/>
    </source>
</evidence>
<comment type="caution">
    <text evidence="3">The sequence shown here is derived from an EMBL/GenBank/DDBJ whole genome shotgun (WGS) entry which is preliminary data.</text>
</comment>
<feature type="chain" id="PRO_5042838822" description="WAP domain-containing protein" evidence="1">
    <location>
        <begin position="17"/>
        <end position="563"/>
    </location>
</feature>
<dbReference type="SMART" id="SM00217">
    <property type="entry name" value="WAP"/>
    <property type="match status" value="3"/>
</dbReference>
<dbReference type="CDD" id="cd00199">
    <property type="entry name" value="WAP"/>
    <property type="match status" value="1"/>
</dbReference>
<proteinExistence type="predicted"/>
<feature type="domain" description="WAP" evidence="2">
    <location>
        <begin position="222"/>
        <end position="270"/>
    </location>
</feature>
<dbReference type="AlphaFoldDB" id="A0AAN9GGS3"/>
<keyword evidence="4" id="KW-1185">Reference proteome</keyword>
<reference evidence="3 4" key="1">
    <citation type="submission" date="2024-02" db="EMBL/GenBank/DDBJ databases">
        <title>Chromosome-scale genome assembly of the rough periwinkle Littorina saxatilis.</title>
        <authorList>
            <person name="De Jode A."/>
            <person name="Faria R."/>
            <person name="Formenti G."/>
            <person name="Sims Y."/>
            <person name="Smith T.P."/>
            <person name="Tracey A."/>
            <person name="Wood J.M.D."/>
            <person name="Zagrodzka Z.B."/>
            <person name="Johannesson K."/>
            <person name="Butlin R.K."/>
            <person name="Leder E.H."/>
        </authorList>
    </citation>
    <scope>NUCLEOTIDE SEQUENCE [LARGE SCALE GENOMIC DNA]</scope>
    <source>
        <strain evidence="3">Snail1</strain>
        <tissue evidence="3">Muscle</tissue>
    </source>
</reference>
<feature type="domain" description="WAP" evidence="2">
    <location>
        <begin position="312"/>
        <end position="362"/>
    </location>
</feature>
<accession>A0AAN9GGS3</accession>
<dbReference type="SUPFAM" id="SSF57256">
    <property type="entry name" value="Elafin-like"/>
    <property type="match status" value="3"/>
</dbReference>
<feature type="signal peptide" evidence="1">
    <location>
        <begin position="1"/>
        <end position="16"/>
    </location>
</feature>